<gene>
    <name evidence="3" type="ORF">HKD42_06010</name>
</gene>
<dbReference type="AlphaFoldDB" id="A0A848QLB1"/>
<name>A0A848QLB1_9SPHN</name>
<dbReference type="Pfam" id="PF04773">
    <property type="entry name" value="FecR"/>
    <property type="match status" value="1"/>
</dbReference>
<accession>A0A848QLB1</accession>
<dbReference type="RefSeq" id="WP_170011201.1">
    <property type="nucleotide sequence ID" value="NZ_JABCRE010000002.1"/>
</dbReference>
<organism evidence="3 4">
    <name type="scientific">Pontixanthobacter rizhaonensis</name>
    <dbReference type="NCBI Taxonomy" id="2730337"/>
    <lineage>
        <taxon>Bacteria</taxon>
        <taxon>Pseudomonadati</taxon>
        <taxon>Pseudomonadota</taxon>
        <taxon>Alphaproteobacteria</taxon>
        <taxon>Sphingomonadales</taxon>
        <taxon>Erythrobacteraceae</taxon>
        <taxon>Pontixanthobacter</taxon>
    </lineage>
</organism>
<dbReference type="InterPro" id="IPR006860">
    <property type="entry name" value="FecR"/>
</dbReference>
<dbReference type="Proteomes" id="UP000561181">
    <property type="component" value="Unassembled WGS sequence"/>
</dbReference>
<evidence type="ECO:0000313" key="4">
    <source>
        <dbReference type="Proteomes" id="UP000561181"/>
    </source>
</evidence>
<feature type="chain" id="PRO_5033025782" evidence="1">
    <location>
        <begin position="30"/>
        <end position="287"/>
    </location>
</feature>
<evidence type="ECO:0000313" key="3">
    <source>
        <dbReference type="EMBL" id="NMW31609.1"/>
    </source>
</evidence>
<dbReference type="PANTHER" id="PTHR38731">
    <property type="entry name" value="LIPL45-RELATED LIPOPROTEIN-RELATED"/>
    <property type="match status" value="1"/>
</dbReference>
<keyword evidence="1" id="KW-0732">Signal</keyword>
<sequence length="287" mass="29367">MNAAVLTSPKALFLAFIAAFIAVTPAASAPVRVGIAASVVGDVRLNNASIKKAVKIKRRQRLAWGDTVQTKSKSKVQIMLLDRSTLTLASNARLTINKFVYDPGKSRSTSATVSTGAFRFMSGRRTKKSSAKVNTTTGSIGIRGTVVDGIVGKRAAKIAKDEPFLDGVDSDKDTATLIVLRGPGAATAGGLDVGLADVTAAGETVSLTEPALAAYIPRPGAPPIGPFRLSQPGLAKVQDELAPRVTNANKGGLLKTLIPAAVAGAVLGAILTGGEEDCVPAPGANIC</sequence>
<comment type="caution">
    <text evidence="3">The sequence shown here is derived from an EMBL/GenBank/DDBJ whole genome shotgun (WGS) entry which is preliminary data.</text>
</comment>
<protein>
    <submittedName>
        <fullName evidence="3">FecR domain-containing protein</fullName>
    </submittedName>
</protein>
<dbReference type="EMBL" id="JABCRE010000002">
    <property type="protein sequence ID" value="NMW31609.1"/>
    <property type="molecule type" value="Genomic_DNA"/>
</dbReference>
<proteinExistence type="predicted"/>
<reference evidence="3 4" key="1">
    <citation type="submission" date="2020-04" db="EMBL/GenBank/DDBJ databases">
        <authorList>
            <person name="Liu A."/>
        </authorList>
    </citation>
    <scope>NUCLEOTIDE SEQUENCE [LARGE SCALE GENOMIC DNA]</scope>
    <source>
        <strain evidence="3 4">RZ02</strain>
    </source>
</reference>
<evidence type="ECO:0000259" key="2">
    <source>
        <dbReference type="Pfam" id="PF04773"/>
    </source>
</evidence>
<feature type="signal peptide" evidence="1">
    <location>
        <begin position="1"/>
        <end position="29"/>
    </location>
</feature>
<dbReference type="PANTHER" id="PTHR38731:SF1">
    <property type="entry name" value="FECR PROTEIN DOMAIN-CONTAINING PROTEIN"/>
    <property type="match status" value="1"/>
</dbReference>
<evidence type="ECO:0000256" key="1">
    <source>
        <dbReference type="SAM" id="SignalP"/>
    </source>
</evidence>
<feature type="domain" description="FecR protein" evidence="2">
    <location>
        <begin position="66"/>
        <end position="151"/>
    </location>
</feature>
<keyword evidence="4" id="KW-1185">Reference proteome</keyword>